<keyword evidence="2" id="KW-1003">Cell membrane</keyword>
<evidence type="ECO:0000259" key="7">
    <source>
        <dbReference type="SMART" id="SM00849"/>
    </source>
</evidence>
<name>A0A220U4C8_9BACI</name>
<feature type="transmembrane region" description="Helical" evidence="6">
    <location>
        <begin position="482"/>
        <end position="502"/>
    </location>
</feature>
<dbReference type="EMBL" id="CP022315">
    <property type="protein sequence ID" value="ASK63134.1"/>
    <property type="molecule type" value="Genomic_DNA"/>
</dbReference>
<reference evidence="8 9" key="1">
    <citation type="submission" date="2017-07" db="EMBL/GenBank/DDBJ databases">
        <title>Virgibacillus sp. LM2416.</title>
        <authorList>
            <person name="Tak E.J."/>
            <person name="Bae J.-W."/>
        </authorList>
    </citation>
    <scope>NUCLEOTIDE SEQUENCE [LARGE SCALE GENOMIC DNA]</scope>
    <source>
        <strain evidence="8 9">LM2416</strain>
    </source>
</reference>
<dbReference type="CDD" id="cd07731">
    <property type="entry name" value="ComA-like_MBL-fold"/>
    <property type="match status" value="1"/>
</dbReference>
<keyword evidence="4 6" id="KW-1133">Transmembrane helix</keyword>
<dbReference type="GO" id="GO:0030420">
    <property type="term" value="P:establishment of competence for transformation"/>
    <property type="evidence" value="ECO:0007669"/>
    <property type="project" value="InterPro"/>
</dbReference>
<dbReference type="InterPro" id="IPR001279">
    <property type="entry name" value="Metallo-B-lactamas"/>
</dbReference>
<evidence type="ECO:0000313" key="9">
    <source>
        <dbReference type="Proteomes" id="UP000198312"/>
    </source>
</evidence>
<dbReference type="NCBIfam" id="TIGR00361">
    <property type="entry name" value="ComEC_Rec2"/>
    <property type="match status" value="1"/>
</dbReference>
<dbReference type="GO" id="GO:0005886">
    <property type="term" value="C:plasma membrane"/>
    <property type="evidence" value="ECO:0007669"/>
    <property type="project" value="UniProtKB-SubCell"/>
</dbReference>
<dbReference type="Proteomes" id="UP000198312">
    <property type="component" value="Chromosome"/>
</dbReference>
<dbReference type="SUPFAM" id="SSF56281">
    <property type="entry name" value="Metallo-hydrolase/oxidoreductase"/>
    <property type="match status" value="1"/>
</dbReference>
<dbReference type="InterPro" id="IPR004477">
    <property type="entry name" value="ComEC_N"/>
</dbReference>
<dbReference type="PANTHER" id="PTHR30619:SF1">
    <property type="entry name" value="RECOMBINATION PROTEIN 2"/>
    <property type="match status" value="1"/>
</dbReference>
<feature type="transmembrane region" description="Helical" evidence="6">
    <location>
        <begin position="363"/>
        <end position="383"/>
    </location>
</feature>
<protein>
    <submittedName>
        <fullName evidence="8">DNA internalization-related competence protein ComEC/Rec2</fullName>
    </submittedName>
</protein>
<evidence type="ECO:0000256" key="5">
    <source>
        <dbReference type="ARBA" id="ARBA00023136"/>
    </source>
</evidence>
<dbReference type="KEGG" id="vil:CFK37_13735"/>
<dbReference type="NCBIfam" id="TIGR00360">
    <property type="entry name" value="ComEC_N-term"/>
    <property type="match status" value="1"/>
</dbReference>
<feature type="transmembrane region" description="Helical" evidence="6">
    <location>
        <begin position="269"/>
        <end position="299"/>
    </location>
</feature>
<keyword evidence="3 6" id="KW-0812">Transmembrane</keyword>
<dbReference type="InterPro" id="IPR052159">
    <property type="entry name" value="Competence_DNA_uptake"/>
</dbReference>
<comment type="subcellular location">
    <subcellularLocation>
        <location evidence="1">Cell membrane</location>
        <topology evidence="1">Multi-pass membrane protein</topology>
    </subcellularLocation>
</comment>
<keyword evidence="9" id="KW-1185">Reference proteome</keyword>
<dbReference type="SMART" id="SM00849">
    <property type="entry name" value="Lactamase_B"/>
    <property type="match status" value="1"/>
</dbReference>
<evidence type="ECO:0000256" key="2">
    <source>
        <dbReference type="ARBA" id="ARBA00022475"/>
    </source>
</evidence>
<accession>A0A220U4C8</accession>
<evidence type="ECO:0000256" key="6">
    <source>
        <dbReference type="SAM" id="Phobius"/>
    </source>
</evidence>
<dbReference type="Pfam" id="PF00753">
    <property type="entry name" value="Lactamase_B"/>
    <property type="match status" value="1"/>
</dbReference>
<feature type="transmembrane region" description="Helical" evidence="6">
    <location>
        <begin position="237"/>
        <end position="257"/>
    </location>
</feature>
<dbReference type="AlphaFoldDB" id="A0A220U4C8"/>
<dbReference type="InterPro" id="IPR036866">
    <property type="entry name" value="RibonucZ/Hydroxyglut_hydro"/>
</dbReference>
<feature type="transmembrane region" description="Helical" evidence="6">
    <location>
        <begin position="420"/>
        <end position="442"/>
    </location>
</feature>
<dbReference type="InterPro" id="IPR035681">
    <property type="entry name" value="ComA-like_MBL"/>
</dbReference>
<feature type="transmembrane region" description="Helical" evidence="6">
    <location>
        <begin position="330"/>
        <end position="351"/>
    </location>
</feature>
<dbReference type="PANTHER" id="PTHR30619">
    <property type="entry name" value="DNA INTERNALIZATION/COMPETENCE PROTEIN COMEC/REC2"/>
    <property type="match status" value="1"/>
</dbReference>
<evidence type="ECO:0000313" key="8">
    <source>
        <dbReference type="EMBL" id="ASK63134.1"/>
    </source>
</evidence>
<feature type="domain" description="Metallo-beta-lactamase" evidence="7">
    <location>
        <begin position="515"/>
        <end position="717"/>
    </location>
</feature>
<organism evidence="8 9">
    <name type="scientific">Virgibacillus phasianinus</name>
    <dbReference type="NCBI Taxonomy" id="2017483"/>
    <lineage>
        <taxon>Bacteria</taxon>
        <taxon>Bacillati</taxon>
        <taxon>Bacillota</taxon>
        <taxon>Bacilli</taxon>
        <taxon>Bacillales</taxon>
        <taxon>Bacillaceae</taxon>
        <taxon>Virgibacillus</taxon>
    </lineage>
</organism>
<feature type="transmembrane region" description="Helical" evidence="6">
    <location>
        <begin position="7"/>
        <end position="39"/>
    </location>
</feature>
<dbReference type="Pfam" id="PF03772">
    <property type="entry name" value="Competence"/>
    <property type="match status" value="1"/>
</dbReference>
<evidence type="ECO:0000256" key="1">
    <source>
        <dbReference type="ARBA" id="ARBA00004651"/>
    </source>
</evidence>
<keyword evidence="5 6" id="KW-0472">Membrane</keyword>
<feature type="transmembrane region" description="Helical" evidence="6">
    <location>
        <begin position="306"/>
        <end position="324"/>
    </location>
</feature>
<gene>
    <name evidence="8" type="ORF">CFK37_13735</name>
</gene>
<feature type="transmembrane region" description="Helical" evidence="6">
    <location>
        <begin position="389"/>
        <end position="413"/>
    </location>
</feature>
<feature type="transmembrane region" description="Helical" evidence="6">
    <location>
        <begin position="448"/>
        <end position="470"/>
    </location>
</feature>
<dbReference type="Pfam" id="PF13567">
    <property type="entry name" value="DUF4131"/>
    <property type="match status" value="1"/>
</dbReference>
<evidence type="ECO:0000256" key="3">
    <source>
        <dbReference type="ARBA" id="ARBA00022692"/>
    </source>
</evidence>
<feature type="transmembrane region" description="Helical" evidence="6">
    <location>
        <begin position="45"/>
        <end position="62"/>
    </location>
</feature>
<evidence type="ECO:0000256" key="4">
    <source>
        <dbReference type="ARBA" id="ARBA00022989"/>
    </source>
</evidence>
<dbReference type="InterPro" id="IPR004797">
    <property type="entry name" value="Competence_ComEC/Rec2"/>
</dbReference>
<dbReference type="InterPro" id="IPR025405">
    <property type="entry name" value="DUF4131"/>
</dbReference>
<dbReference type="RefSeq" id="WP_089062393.1">
    <property type="nucleotide sequence ID" value="NZ_CP022315.1"/>
</dbReference>
<dbReference type="Gene3D" id="3.60.15.10">
    <property type="entry name" value="Ribonuclease Z/Hydroxyacylglutathione hydrolase-like"/>
    <property type="match status" value="1"/>
</dbReference>
<sequence>MKGYWHIFALSVLVSIVTVIYNNRAFMILLVMWFLYLYIRKKLRIGPIVLALLFYFGCYFYIPTIDTGMISTTAEQAINGEISGTINSPVKKSSKKIEFVVKEIASGDKILAVAFINKEKNWENKLKDLRYGATCSIKGILELPNHSRNPGQFDYRSYLFSKGITYQLTLSSADNISCESSSLLSSIFQIRTSILNFIISKTDPYTAKWLNALVLGDDSQLDQETIELFQRWSLSHLLAISGLHVGLIVSIIYFLLIKLSILTKEKAQWAMICILPFYALIAGGEPSVWRACLMVILFILLHKIKVVYSLTDVLSIIFLLLIVVDKYIVYHVGFQLSFLVTLGLLLSGKWIASSSNSPLTISLKISFVAQMMIIPLQLAYFYTFQPLSILMNVIVVPYFSLFVIPVMFFMLLLSPFPAPLLLLFNAIFETVHRYFIHLIQFIDQTAYFPYILGSMPLYAVILYYVVFLLCMNAIQRERSLRAMQYGCLIVFLLTFIAVKPYLSPYGTITMLDIGQGDSFIVELPYRKAVFFVDAGAKMSFETNQATDSTYKQVIKPYLYANGIAGVDALFLTHEDVDHVGSVPYMIEGLNVERVFINEFYNIPGETLRNWQQKGVNFNRLKAGQEIDFQNYPIHILSPYRDKQDTNANSLVLYMKLGGLGWLFTGDIDKQTEIEIMKRYSNVSFNVLKIAHHGSKSSTSTQFLEHYKPSVALISVGEKNSYGHPAKEVLDTLEKKGITIFRTDRDGAVQYKFKGENGTFFKYLP</sequence>
<dbReference type="OrthoDB" id="9761531at2"/>
<proteinExistence type="predicted"/>